<feature type="binding site" evidence="6">
    <location>
        <position position="124"/>
    </location>
    <ligand>
        <name>Fe cation</name>
        <dbReference type="ChEBI" id="CHEBI:24875"/>
    </ligand>
</feature>
<evidence type="ECO:0000256" key="5">
    <source>
        <dbReference type="ARBA" id="ARBA00048117"/>
    </source>
</evidence>
<dbReference type="PRINTS" id="PR00789">
    <property type="entry name" value="OSIALOPTASE"/>
</dbReference>
<dbReference type="HAMAP" id="MF_01445">
    <property type="entry name" value="TsaD"/>
    <property type="match status" value="1"/>
</dbReference>
<evidence type="ECO:0000256" key="2">
    <source>
        <dbReference type="ARBA" id="ARBA00022694"/>
    </source>
</evidence>
<dbReference type="PANTHER" id="PTHR11735:SF6">
    <property type="entry name" value="TRNA N6-ADENOSINE THREONYLCARBAMOYLTRANSFERASE, MITOCHONDRIAL"/>
    <property type="match status" value="1"/>
</dbReference>
<dbReference type="NCBIfam" id="TIGR03723">
    <property type="entry name" value="T6A_TsaD_YgjD"/>
    <property type="match status" value="1"/>
</dbReference>
<dbReference type="GO" id="GO:0061711">
    <property type="term" value="F:tRNA N(6)-L-threonylcarbamoyladenine synthase activity"/>
    <property type="evidence" value="ECO:0007669"/>
    <property type="project" value="UniProtKB-EC"/>
</dbReference>
<accession>A0A1G2IU31</accession>
<feature type="binding site" evidence="6">
    <location>
        <position position="200"/>
    </location>
    <ligand>
        <name>substrate</name>
    </ligand>
</feature>
<keyword evidence="6" id="KW-0408">Iron</keyword>
<protein>
    <recommendedName>
        <fullName evidence="6">tRNA N6-adenosine threonylcarbamoyltransferase</fullName>
        <ecNumber evidence="6">2.3.1.234</ecNumber>
    </recommendedName>
    <alternativeName>
        <fullName evidence="6">N6-L-threonylcarbamoyladenine synthase</fullName>
        <shortName evidence="6">t(6)A synthase</shortName>
    </alternativeName>
    <alternativeName>
        <fullName evidence="6">t(6)A37 threonylcarbamoyladenosine biosynthesis protein TsaD</fullName>
    </alternativeName>
    <alternativeName>
        <fullName evidence="6">tRNA threonylcarbamoyladenosine biosynthesis protein TsaD</fullName>
    </alternativeName>
</protein>
<comment type="caution">
    <text evidence="8">The sequence shown here is derived from an EMBL/GenBank/DDBJ whole genome shotgun (WGS) entry which is preliminary data.</text>
</comment>
<feature type="binding site" evidence="6">
    <location>
        <position position="128"/>
    </location>
    <ligand>
        <name>Fe cation</name>
        <dbReference type="ChEBI" id="CHEBI:24875"/>
    </ligand>
</feature>
<comment type="catalytic activity">
    <reaction evidence="5 6">
        <text>L-threonylcarbamoyladenylate + adenosine(37) in tRNA = N(6)-L-threonylcarbamoyladenosine(37) in tRNA + AMP + H(+)</text>
        <dbReference type="Rhea" id="RHEA:37059"/>
        <dbReference type="Rhea" id="RHEA-COMP:10162"/>
        <dbReference type="Rhea" id="RHEA-COMP:10163"/>
        <dbReference type="ChEBI" id="CHEBI:15378"/>
        <dbReference type="ChEBI" id="CHEBI:73682"/>
        <dbReference type="ChEBI" id="CHEBI:74411"/>
        <dbReference type="ChEBI" id="CHEBI:74418"/>
        <dbReference type="ChEBI" id="CHEBI:456215"/>
        <dbReference type="EC" id="2.3.1.234"/>
    </reaction>
</comment>
<evidence type="ECO:0000256" key="4">
    <source>
        <dbReference type="ARBA" id="ARBA00023315"/>
    </source>
</evidence>
<dbReference type="EMBL" id="MHPJ01000026">
    <property type="protein sequence ID" value="OGZ78132.1"/>
    <property type="molecule type" value="Genomic_DNA"/>
</dbReference>
<keyword evidence="2 6" id="KW-0819">tRNA processing</keyword>
<name>A0A1G2IU31_9BACT</name>
<keyword evidence="1 6" id="KW-0808">Transferase</keyword>
<evidence type="ECO:0000256" key="6">
    <source>
        <dbReference type="HAMAP-Rule" id="MF_01445"/>
    </source>
</evidence>
<dbReference type="InterPro" id="IPR017861">
    <property type="entry name" value="KAE1/TsaD"/>
</dbReference>
<keyword evidence="4 6" id="KW-0012">Acyltransferase</keyword>
<evidence type="ECO:0000256" key="3">
    <source>
        <dbReference type="ARBA" id="ARBA00022723"/>
    </source>
</evidence>
<dbReference type="InterPro" id="IPR022450">
    <property type="entry name" value="TsaD"/>
</dbReference>
<evidence type="ECO:0000256" key="1">
    <source>
        <dbReference type="ARBA" id="ARBA00022679"/>
    </source>
</evidence>
<dbReference type="SUPFAM" id="SSF53067">
    <property type="entry name" value="Actin-like ATPase domain"/>
    <property type="match status" value="2"/>
</dbReference>
<keyword evidence="3 6" id="KW-0479">Metal-binding</keyword>
<dbReference type="Proteomes" id="UP000178650">
    <property type="component" value="Unassembled WGS sequence"/>
</dbReference>
<feature type="binding site" evidence="6">
    <location>
        <position position="316"/>
    </location>
    <ligand>
        <name>substrate</name>
    </ligand>
</feature>
<dbReference type="NCBIfam" id="TIGR00329">
    <property type="entry name" value="gcp_kae1"/>
    <property type="match status" value="1"/>
</dbReference>
<dbReference type="GO" id="GO:0005737">
    <property type="term" value="C:cytoplasm"/>
    <property type="evidence" value="ECO:0007669"/>
    <property type="project" value="UniProtKB-SubCell"/>
</dbReference>
<gene>
    <name evidence="6" type="primary">tsaD</name>
    <name evidence="8" type="ORF">A2358_02160</name>
</gene>
<dbReference type="EC" id="2.3.1.234" evidence="6"/>
<comment type="subcellular location">
    <subcellularLocation>
        <location evidence="6">Cytoplasm</location>
    </subcellularLocation>
</comment>
<sequence>MKILAIETSCDDTGVAILEVSNPPSQSFGEARPVFSVLSNKIASQIEIGKKYGGVYPMMAKREHEKNLAPTLQTALKEAKVIEKGINLIAVTNGPGLEPCLWVGVNFAKDLAKKWNIPIVPVNHIESHILVNLLSLRGGQQSDVAIQFPAIALVVSGGHTQLILVEKIKKYKILGETRDDAAGECFDKCAKILGLEYPGGPIISQLASNAVIPSLTGNPESVHKPLDSRFRGNDIHLPRPMLNTKDYDFSFSGLKTAVLYHHKKQDEKTQKSKKYIAEMAAEIQQAIIDVLLKKTIKAAKDYKVKSIILGGGVSANTELRKQFQSAAYRHCKGEARSNLRLIYPPTDLSTDNAVMTAITGYFHRNKKTAWRKLKADANLRIGE</sequence>
<organism evidence="8 9">
    <name type="scientific">Candidatus Staskawiczbacteria bacterium RIFOXYB1_FULL_37_44</name>
    <dbReference type="NCBI Taxonomy" id="1802223"/>
    <lineage>
        <taxon>Bacteria</taxon>
        <taxon>Candidatus Staskawicziibacteriota</taxon>
    </lineage>
</organism>
<dbReference type="AlphaFoldDB" id="A0A1G2IU31"/>
<dbReference type="InterPro" id="IPR043129">
    <property type="entry name" value="ATPase_NBD"/>
</dbReference>
<evidence type="ECO:0000313" key="8">
    <source>
        <dbReference type="EMBL" id="OGZ78132.1"/>
    </source>
</evidence>
<dbReference type="STRING" id="1802223.A2358_02160"/>
<evidence type="ECO:0000313" key="9">
    <source>
        <dbReference type="Proteomes" id="UP000178650"/>
    </source>
</evidence>
<feature type="binding site" evidence="6">
    <location>
        <position position="187"/>
    </location>
    <ligand>
        <name>substrate</name>
    </ligand>
</feature>
<feature type="binding site" evidence="6">
    <location>
        <position position="351"/>
    </location>
    <ligand>
        <name>Fe cation</name>
        <dbReference type="ChEBI" id="CHEBI:24875"/>
    </ligand>
</feature>
<reference evidence="8 9" key="1">
    <citation type="journal article" date="2016" name="Nat. Commun.">
        <title>Thousands of microbial genomes shed light on interconnected biogeochemical processes in an aquifer system.</title>
        <authorList>
            <person name="Anantharaman K."/>
            <person name="Brown C.T."/>
            <person name="Hug L.A."/>
            <person name="Sharon I."/>
            <person name="Castelle C.J."/>
            <person name="Probst A.J."/>
            <person name="Thomas B.C."/>
            <person name="Singh A."/>
            <person name="Wilkins M.J."/>
            <person name="Karaoz U."/>
            <person name="Brodie E.L."/>
            <person name="Williams K.H."/>
            <person name="Hubbard S.S."/>
            <person name="Banfield J.F."/>
        </authorList>
    </citation>
    <scope>NUCLEOTIDE SEQUENCE [LARGE SCALE GENOMIC DNA]</scope>
</reference>
<dbReference type="Pfam" id="PF00814">
    <property type="entry name" value="TsaD"/>
    <property type="match status" value="1"/>
</dbReference>
<feature type="binding site" evidence="6">
    <location>
        <begin position="154"/>
        <end position="158"/>
    </location>
    <ligand>
        <name>substrate</name>
    </ligand>
</feature>
<feature type="domain" description="Gcp-like" evidence="7">
    <location>
        <begin position="37"/>
        <end position="357"/>
    </location>
</feature>
<comment type="cofactor">
    <cofactor evidence="6">
        <name>Fe(2+)</name>
        <dbReference type="ChEBI" id="CHEBI:29033"/>
    </cofactor>
    <text evidence="6">Binds 1 Fe(2+) ion per subunit.</text>
</comment>
<dbReference type="FunFam" id="3.30.420.40:FF:000012">
    <property type="entry name" value="tRNA N6-adenosine threonylcarbamoyltransferase"/>
    <property type="match status" value="1"/>
</dbReference>
<dbReference type="GO" id="GO:0002949">
    <property type="term" value="P:tRNA threonylcarbamoyladenosine modification"/>
    <property type="evidence" value="ECO:0007669"/>
    <property type="project" value="UniProtKB-UniRule"/>
</dbReference>
<dbReference type="CDD" id="cd24133">
    <property type="entry name" value="ASKHA_NBD_TsaD_bac"/>
    <property type="match status" value="1"/>
</dbReference>
<proteinExistence type="inferred from homology"/>
<evidence type="ECO:0000259" key="7">
    <source>
        <dbReference type="Pfam" id="PF00814"/>
    </source>
</evidence>
<keyword evidence="6" id="KW-0963">Cytoplasm</keyword>
<dbReference type="GO" id="GO:0005506">
    <property type="term" value="F:iron ion binding"/>
    <property type="evidence" value="ECO:0007669"/>
    <property type="project" value="UniProtKB-UniRule"/>
</dbReference>
<comment type="similarity">
    <text evidence="6">Belongs to the KAE1 / TsaD family.</text>
</comment>
<dbReference type="InterPro" id="IPR000905">
    <property type="entry name" value="Gcp-like_dom"/>
</dbReference>
<dbReference type="Gene3D" id="3.30.420.40">
    <property type="match status" value="2"/>
</dbReference>
<comment type="function">
    <text evidence="6">Required for the formation of a threonylcarbamoyl group on adenosine at position 37 (t(6)A37) in tRNAs that read codons beginning with adenine. Is involved in the transfer of the threonylcarbamoyl moiety of threonylcarbamoyl-AMP (TC-AMP) to the N6 group of A37, together with TsaE and TsaB. TsaD likely plays a direct catalytic role in this reaction.</text>
</comment>
<comment type="caution">
    <text evidence="6">Lacks conserved residue(s) required for the propagation of feature annotation.</text>
</comment>
<dbReference type="PANTHER" id="PTHR11735">
    <property type="entry name" value="TRNA N6-ADENOSINE THREONYLCARBAMOYLTRANSFERASE"/>
    <property type="match status" value="1"/>
</dbReference>